<organism evidence="1 2">
    <name type="scientific">Portunus trituberculatus</name>
    <name type="common">Swimming crab</name>
    <name type="synonym">Neptunus trituberculatus</name>
    <dbReference type="NCBI Taxonomy" id="210409"/>
    <lineage>
        <taxon>Eukaryota</taxon>
        <taxon>Metazoa</taxon>
        <taxon>Ecdysozoa</taxon>
        <taxon>Arthropoda</taxon>
        <taxon>Crustacea</taxon>
        <taxon>Multicrustacea</taxon>
        <taxon>Malacostraca</taxon>
        <taxon>Eumalacostraca</taxon>
        <taxon>Eucarida</taxon>
        <taxon>Decapoda</taxon>
        <taxon>Pleocyemata</taxon>
        <taxon>Brachyura</taxon>
        <taxon>Eubrachyura</taxon>
        <taxon>Portunoidea</taxon>
        <taxon>Portunidae</taxon>
        <taxon>Portuninae</taxon>
        <taxon>Portunus</taxon>
    </lineage>
</organism>
<evidence type="ECO:0000313" key="1">
    <source>
        <dbReference type="EMBL" id="MPC34728.1"/>
    </source>
</evidence>
<reference evidence="1 2" key="1">
    <citation type="submission" date="2019-05" db="EMBL/GenBank/DDBJ databases">
        <title>Another draft genome of Portunus trituberculatus and its Hox gene families provides insights of decapod evolution.</title>
        <authorList>
            <person name="Jeong J.-H."/>
            <person name="Song I."/>
            <person name="Kim S."/>
            <person name="Choi T."/>
            <person name="Kim D."/>
            <person name="Ryu S."/>
            <person name="Kim W."/>
        </authorList>
    </citation>
    <scope>NUCLEOTIDE SEQUENCE [LARGE SCALE GENOMIC DNA]</scope>
    <source>
        <tissue evidence="1">Muscle</tissue>
    </source>
</reference>
<keyword evidence="2" id="KW-1185">Reference proteome</keyword>
<dbReference type="EMBL" id="VSRR010003114">
    <property type="protein sequence ID" value="MPC34728.1"/>
    <property type="molecule type" value="Genomic_DNA"/>
</dbReference>
<sequence length="36" mass="4041">MVAAQPAYRVVLILMLQVRSRGSGSFRVKPSGMWTF</sequence>
<name>A0A5B7EN27_PORTR</name>
<accession>A0A5B7EN27</accession>
<proteinExistence type="predicted"/>
<gene>
    <name evidence="1" type="ORF">E2C01_028129</name>
</gene>
<protein>
    <submittedName>
        <fullName evidence="1">Uncharacterized protein</fullName>
    </submittedName>
</protein>
<dbReference type="AlphaFoldDB" id="A0A5B7EN27"/>
<dbReference type="Proteomes" id="UP000324222">
    <property type="component" value="Unassembled WGS sequence"/>
</dbReference>
<evidence type="ECO:0000313" key="2">
    <source>
        <dbReference type="Proteomes" id="UP000324222"/>
    </source>
</evidence>
<comment type="caution">
    <text evidence="1">The sequence shown here is derived from an EMBL/GenBank/DDBJ whole genome shotgun (WGS) entry which is preliminary data.</text>
</comment>